<sequence>MLRWYQAKLARRPLLTQAVTSAVLFATGDVLAQQAVEKRGAKNHDFARTARMTLYGGAIFGPAATLWYSFLQRRIHFPTRPNLQILAQVGCDQCIFAPTNAAVFLSSMTFLEGGDVGAKLRSTWGTVVAMNWVVWPWVQGVNFKLVPLQHRVLVVNVVSLGWNCYLSLINSQGGEKQGVEQKIN</sequence>
<evidence type="ECO:0000256" key="2">
    <source>
        <dbReference type="ARBA" id="ARBA00006824"/>
    </source>
</evidence>
<dbReference type="GO" id="GO:0005739">
    <property type="term" value="C:mitochondrion"/>
    <property type="evidence" value="ECO:0007669"/>
    <property type="project" value="TreeGrafter"/>
</dbReference>
<evidence type="ECO:0000256" key="3">
    <source>
        <dbReference type="ARBA" id="ARBA00022692"/>
    </source>
</evidence>
<evidence type="ECO:0000256" key="5">
    <source>
        <dbReference type="ARBA" id="ARBA00023136"/>
    </source>
</evidence>
<dbReference type="Proteomes" id="UP000800092">
    <property type="component" value="Unassembled WGS sequence"/>
</dbReference>
<evidence type="ECO:0000256" key="6">
    <source>
        <dbReference type="RuleBase" id="RU363053"/>
    </source>
</evidence>
<keyword evidence="4 6" id="KW-1133">Transmembrane helix</keyword>
<dbReference type="OrthoDB" id="430207at2759"/>
<proteinExistence type="inferred from homology"/>
<organism evidence="7 8">
    <name type="scientific">Viridothelium virens</name>
    <name type="common">Speckled blister lichen</name>
    <name type="synonym">Trypethelium virens</name>
    <dbReference type="NCBI Taxonomy" id="1048519"/>
    <lineage>
        <taxon>Eukaryota</taxon>
        <taxon>Fungi</taxon>
        <taxon>Dikarya</taxon>
        <taxon>Ascomycota</taxon>
        <taxon>Pezizomycotina</taxon>
        <taxon>Dothideomycetes</taxon>
        <taxon>Dothideomycetes incertae sedis</taxon>
        <taxon>Trypetheliales</taxon>
        <taxon>Trypetheliaceae</taxon>
        <taxon>Viridothelium</taxon>
    </lineage>
</organism>
<dbReference type="EMBL" id="ML991792">
    <property type="protein sequence ID" value="KAF2235281.1"/>
    <property type="molecule type" value="Genomic_DNA"/>
</dbReference>
<keyword evidence="8" id="KW-1185">Reference proteome</keyword>
<reference evidence="7" key="1">
    <citation type="journal article" date="2020" name="Stud. Mycol.">
        <title>101 Dothideomycetes genomes: a test case for predicting lifestyles and emergence of pathogens.</title>
        <authorList>
            <person name="Haridas S."/>
            <person name="Albert R."/>
            <person name="Binder M."/>
            <person name="Bloem J."/>
            <person name="Labutti K."/>
            <person name="Salamov A."/>
            <person name="Andreopoulos B."/>
            <person name="Baker S."/>
            <person name="Barry K."/>
            <person name="Bills G."/>
            <person name="Bluhm B."/>
            <person name="Cannon C."/>
            <person name="Castanera R."/>
            <person name="Culley D."/>
            <person name="Daum C."/>
            <person name="Ezra D."/>
            <person name="Gonzalez J."/>
            <person name="Henrissat B."/>
            <person name="Kuo A."/>
            <person name="Liang C."/>
            <person name="Lipzen A."/>
            <person name="Lutzoni F."/>
            <person name="Magnuson J."/>
            <person name="Mondo S."/>
            <person name="Nolan M."/>
            <person name="Ohm R."/>
            <person name="Pangilinan J."/>
            <person name="Park H.-J."/>
            <person name="Ramirez L."/>
            <person name="Alfaro M."/>
            <person name="Sun H."/>
            <person name="Tritt A."/>
            <person name="Yoshinaga Y."/>
            <person name="Zwiers L.-H."/>
            <person name="Turgeon B."/>
            <person name="Goodwin S."/>
            <person name="Spatafora J."/>
            <person name="Crous P."/>
            <person name="Grigoriev I."/>
        </authorList>
    </citation>
    <scope>NUCLEOTIDE SEQUENCE</scope>
    <source>
        <strain evidence="7">Tuck. ex Michener</strain>
    </source>
</reference>
<protein>
    <recommendedName>
        <fullName evidence="9">Integral membrane protein, Mpv17/PMP22 family</fullName>
    </recommendedName>
</protein>
<feature type="transmembrane region" description="Helical" evidence="6">
    <location>
        <begin position="52"/>
        <end position="71"/>
    </location>
</feature>
<dbReference type="PANTHER" id="PTHR11266">
    <property type="entry name" value="PEROXISOMAL MEMBRANE PROTEIN 2, PXMP2 MPV17"/>
    <property type="match status" value="1"/>
</dbReference>
<comment type="subcellular location">
    <subcellularLocation>
        <location evidence="1">Membrane</location>
        <topology evidence="1">Multi-pass membrane protein</topology>
    </subcellularLocation>
</comment>
<evidence type="ECO:0000313" key="7">
    <source>
        <dbReference type="EMBL" id="KAF2235281.1"/>
    </source>
</evidence>
<keyword evidence="5 6" id="KW-0472">Membrane</keyword>
<evidence type="ECO:0008006" key="9">
    <source>
        <dbReference type="Google" id="ProtNLM"/>
    </source>
</evidence>
<evidence type="ECO:0000256" key="4">
    <source>
        <dbReference type="ARBA" id="ARBA00022989"/>
    </source>
</evidence>
<comment type="similarity">
    <text evidence="2 6">Belongs to the peroxisomal membrane protein PXMP2/4 family.</text>
</comment>
<dbReference type="AlphaFoldDB" id="A0A6A6HBQ1"/>
<dbReference type="InterPro" id="IPR007248">
    <property type="entry name" value="Mpv17_PMP22"/>
</dbReference>
<name>A0A6A6HBQ1_VIRVR</name>
<evidence type="ECO:0000313" key="8">
    <source>
        <dbReference type="Proteomes" id="UP000800092"/>
    </source>
</evidence>
<accession>A0A6A6HBQ1</accession>
<gene>
    <name evidence="7" type="ORF">EV356DRAFT_500499</name>
</gene>
<comment type="caution">
    <text evidence="6">Lacks conserved residue(s) required for the propagation of feature annotation.</text>
</comment>
<evidence type="ECO:0000256" key="1">
    <source>
        <dbReference type="ARBA" id="ARBA00004141"/>
    </source>
</evidence>
<keyword evidence="3 6" id="KW-0812">Transmembrane</keyword>
<dbReference type="PANTHER" id="PTHR11266:SF17">
    <property type="entry name" value="PROTEIN MPV17"/>
    <property type="match status" value="1"/>
</dbReference>
<dbReference type="Pfam" id="PF04117">
    <property type="entry name" value="Mpv17_PMP22"/>
    <property type="match status" value="1"/>
</dbReference>
<dbReference type="GO" id="GO:0016020">
    <property type="term" value="C:membrane"/>
    <property type="evidence" value="ECO:0007669"/>
    <property type="project" value="UniProtKB-SubCell"/>
</dbReference>